<dbReference type="AlphaFoldDB" id="A0A7E4W5H6"/>
<reference evidence="3" key="1">
    <citation type="journal article" date="2013" name="Genetics">
        <title>The draft genome and transcriptome of Panagrellus redivivus are shaped by the harsh demands of a free-living lifestyle.</title>
        <authorList>
            <person name="Srinivasan J."/>
            <person name="Dillman A.R."/>
            <person name="Macchietto M.G."/>
            <person name="Heikkinen L."/>
            <person name="Lakso M."/>
            <person name="Fracchia K.M."/>
            <person name="Antoshechkin I."/>
            <person name="Mortazavi A."/>
            <person name="Wong G."/>
            <person name="Sternberg P.W."/>
        </authorList>
    </citation>
    <scope>NUCLEOTIDE SEQUENCE [LARGE SCALE GENOMIC DNA]</scope>
    <source>
        <strain evidence="3">MT8872</strain>
    </source>
</reference>
<sequence>MGNEHSHQRGHSDQSSHGHSQSHRHKGRGSASSVSPEVKRIFDNLTGGEGALELSAFEEKLGELAKPLFEYLADGDESKTSLTLEQFSQHAQSLIGSSTDVFVKIFQPSSELLRLCFDSAKLEQPKEGDAFIKSLLEDMAKLNDTYESTVSWKHENCPGLCTSIQEKVYASFYNREHKTVEFKSDILTPSQMYLLHGMLPRTVYFPKNKEDAAEAGIFPWVCLYSSHNEGISINRFETRTFDYNGATVVVFRKSDGSVSAVCNDQAWKNSTRKFGGNNSVLVHFLPNFSRVDGAEMIYCNYKLRSSPFGITFGRFFSINDDMSNVHDLEVWGCADESVLNEQKTQKARHKRAAEQRGKVPLPGNWDENPDKSIMEMAGFQFSNERKPQGPEEK</sequence>
<dbReference type="Proteomes" id="UP000492821">
    <property type="component" value="Unassembled WGS sequence"/>
</dbReference>
<dbReference type="InterPro" id="IPR006571">
    <property type="entry name" value="TLDc_dom"/>
</dbReference>
<keyword evidence="3" id="KW-1185">Reference proteome</keyword>
<evidence type="ECO:0000313" key="4">
    <source>
        <dbReference type="WBParaSite" id="Pan_g6797.t1"/>
    </source>
</evidence>
<protein>
    <submittedName>
        <fullName evidence="4">TLDc domain-containing protein</fullName>
    </submittedName>
</protein>
<dbReference type="PROSITE" id="PS51886">
    <property type="entry name" value="TLDC"/>
    <property type="match status" value="1"/>
</dbReference>
<evidence type="ECO:0000256" key="1">
    <source>
        <dbReference type="SAM" id="MobiDB-lite"/>
    </source>
</evidence>
<accession>A0A7E4W5H6</accession>
<dbReference type="Pfam" id="PF07534">
    <property type="entry name" value="TLD"/>
    <property type="match status" value="1"/>
</dbReference>
<feature type="region of interest" description="Disordered" evidence="1">
    <location>
        <begin position="347"/>
        <end position="369"/>
    </location>
</feature>
<reference evidence="4" key="2">
    <citation type="submission" date="2020-10" db="UniProtKB">
        <authorList>
            <consortium name="WormBaseParasite"/>
        </authorList>
    </citation>
    <scope>IDENTIFICATION</scope>
</reference>
<name>A0A7E4W5H6_PANRE</name>
<feature type="region of interest" description="Disordered" evidence="1">
    <location>
        <begin position="1"/>
        <end position="37"/>
    </location>
</feature>
<evidence type="ECO:0000313" key="3">
    <source>
        <dbReference type="Proteomes" id="UP000492821"/>
    </source>
</evidence>
<feature type="domain" description="TLDc" evidence="2">
    <location>
        <begin position="185"/>
        <end position="334"/>
    </location>
</feature>
<dbReference type="WBParaSite" id="Pan_g6797.t1">
    <property type="protein sequence ID" value="Pan_g6797.t1"/>
    <property type="gene ID" value="Pan_g6797"/>
</dbReference>
<proteinExistence type="predicted"/>
<evidence type="ECO:0000259" key="2">
    <source>
        <dbReference type="PROSITE" id="PS51886"/>
    </source>
</evidence>
<dbReference type="SMART" id="SM00584">
    <property type="entry name" value="TLDc"/>
    <property type="match status" value="1"/>
</dbReference>
<feature type="compositionally biased region" description="Basic and acidic residues" evidence="1">
    <location>
        <begin position="1"/>
        <end position="16"/>
    </location>
</feature>
<organism evidence="3 4">
    <name type="scientific">Panagrellus redivivus</name>
    <name type="common">Microworm</name>
    <dbReference type="NCBI Taxonomy" id="6233"/>
    <lineage>
        <taxon>Eukaryota</taxon>
        <taxon>Metazoa</taxon>
        <taxon>Ecdysozoa</taxon>
        <taxon>Nematoda</taxon>
        <taxon>Chromadorea</taxon>
        <taxon>Rhabditida</taxon>
        <taxon>Tylenchina</taxon>
        <taxon>Panagrolaimomorpha</taxon>
        <taxon>Panagrolaimoidea</taxon>
        <taxon>Panagrolaimidae</taxon>
        <taxon>Panagrellus</taxon>
    </lineage>
</organism>